<dbReference type="Pfam" id="PF00445">
    <property type="entry name" value="Ribonuclease_T2"/>
    <property type="match status" value="1"/>
</dbReference>
<keyword evidence="9" id="KW-0255">Endonuclease</keyword>
<evidence type="ECO:0000313" key="20">
    <source>
        <dbReference type="Proteomes" id="UP000002258"/>
    </source>
</evidence>
<dbReference type="PROSITE" id="PS00531">
    <property type="entry name" value="RNASE_T2_2"/>
    <property type="match status" value="1"/>
</dbReference>
<comment type="function">
    <text evidence="14">Rnase which modulates cell survival under stress conditions. Released from the vacuole to the cytoplasm during stress to promote tRNA and rRNA cleavage and to activate separately a downstream pathway that promotes cell death. Involved in cell size, vacuolar morphology and growth at high temperatures and high salt concentration.</text>
</comment>
<evidence type="ECO:0000256" key="16">
    <source>
        <dbReference type="PIRSR" id="PIRSR633697-1"/>
    </source>
</evidence>
<feature type="non-terminal residue" evidence="19">
    <location>
        <position position="362"/>
    </location>
</feature>
<feature type="non-terminal residue" evidence="19">
    <location>
        <position position="1"/>
    </location>
</feature>
<gene>
    <name evidence="19" type="ORF">PICST_5279</name>
</gene>
<dbReference type="AlphaFoldDB" id="A3LNT9"/>
<feature type="active site" evidence="16">
    <location>
        <position position="115"/>
    </location>
</feature>
<dbReference type="GO" id="GO:0006915">
    <property type="term" value="P:apoptotic process"/>
    <property type="evidence" value="ECO:0007669"/>
    <property type="project" value="EnsemblFungi"/>
</dbReference>
<evidence type="ECO:0000256" key="9">
    <source>
        <dbReference type="ARBA" id="ARBA00022759"/>
    </source>
</evidence>
<dbReference type="PANTHER" id="PTHR11240">
    <property type="entry name" value="RIBONUCLEASE T2"/>
    <property type="match status" value="1"/>
</dbReference>
<keyword evidence="12" id="KW-0325">Glycoprotein</keyword>
<proteinExistence type="inferred from homology"/>
<evidence type="ECO:0000256" key="11">
    <source>
        <dbReference type="ARBA" id="ARBA00023157"/>
    </source>
</evidence>
<dbReference type="GO" id="GO:0003723">
    <property type="term" value="F:RNA binding"/>
    <property type="evidence" value="ECO:0007669"/>
    <property type="project" value="InterPro"/>
</dbReference>
<dbReference type="InterPro" id="IPR033697">
    <property type="entry name" value="Ribonuclease_T2_eukaryotic"/>
</dbReference>
<evidence type="ECO:0000256" key="7">
    <source>
        <dbReference type="ARBA" id="ARBA00022722"/>
    </source>
</evidence>
<dbReference type="GeneID" id="4837314"/>
<evidence type="ECO:0000256" key="4">
    <source>
        <dbReference type="ARBA" id="ARBA00012571"/>
    </source>
</evidence>
<evidence type="ECO:0000256" key="10">
    <source>
        <dbReference type="ARBA" id="ARBA00022801"/>
    </source>
</evidence>
<dbReference type="InterPro" id="IPR033130">
    <property type="entry name" value="RNase_T2_His_AS_2"/>
</dbReference>
<dbReference type="GO" id="GO:0033897">
    <property type="term" value="F:ribonuclease T2 activity"/>
    <property type="evidence" value="ECO:0007669"/>
    <property type="project" value="UniProtKB-EC"/>
</dbReference>
<feature type="active site" evidence="16">
    <location>
        <position position="111"/>
    </location>
</feature>
<feature type="active site" evidence="16">
    <location>
        <position position="51"/>
    </location>
</feature>
<evidence type="ECO:0000313" key="19">
    <source>
        <dbReference type="EMBL" id="ABN64387.1"/>
    </source>
</evidence>
<dbReference type="InterPro" id="IPR057328">
    <property type="entry name" value="RNaseT2L_C"/>
</dbReference>
<dbReference type="CDD" id="cd01061">
    <property type="entry name" value="RNase_T2_euk"/>
    <property type="match status" value="1"/>
</dbReference>
<keyword evidence="8" id="KW-0732">Signal</keyword>
<protein>
    <recommendedName>
        <fullName evidence="15">Ribonuclease T2-like</fullName>
        <ecNumber evidence="4">4.6.1.19</ecNumber>
    </recommendedName>
</protein>
<dbReference type="GO" id="GO:0005775">
    <property type="term" value="C:vacuolar lumen"/>
    <property type="evidence" value="ECO:0007669"/>
    <property type="project" value="UniProtKB-SubCell"/>
</dbReference>
<name>A3LNT9_PICST</name>
<accession>A3LNT9</accession>
<comment type="similarity">
    <text evidence="3 17">Belongs to the RNase T2 family.</text>
</comment>
<dbReference type="InterPro" id="IPR001568">
    <property type="entry name" value="RNase_T2-like"/>
</dbReference>
<keyword evidence="7" id="KW-0540">Nuclease</keyword>
<dbReference type="FunFam" id="3.90.730.10:FF:000004">
    <property type="entry name" value="Ribonuclease T2-like"/>
    <property type="match status" value="1"/>
</dbReference>
<dbReference type="PANTHER" id="PTHR11240:SF22">
    <property type="entry name" value="RIBONUCLEASE T2"/>
    <property type="match status" value="1"/>
</dbReference>
<evidence type="ECO:0000256" key="6">
    <source>
        <dbReference type="ARBA" id="ARBA00022554"/>
    </source>
</evidence>
<keyword evidence="5" id="KW-0963">Cytoplasm</keyword>
<dbReference type="GO" id="GO:0000324">
    <property type="term" value="C:fungal-type vacuole"/>
    <property type="evidence" value="ECO:0007669"/>
    <property type="project" value="EnsemblFungi"/>
</dbReference>
<evidence type="ECO:0000259" key="18">
    <source>
        <dbReference type="Pfam" id="PF25488"/>
    </source>
</evidence>
<evidence type="ECO:0000256" key="12">
    <source>
        <dbReference type="ARBA" id="ARBA00023180"/>
    </source>
</evidence>
<dbReference type="EMBL" id="CP000496">
    <property type="protein sequence ID" value="ABN64387.1"/>
    <property type="molecule type" value="Genomic_DNA"/>
</dbReference>
<dbReference type="PROSITE" id="PS00530">
    <property type="entry name" value="RNASE_T2_1"/>
    <property type="match status" value="1"/>
</dbReference>
<dbReference type="InterPro" id="IPR018188">
    <property type="entry name" value="RNase_T2_His_AS_1"/>
</dbReference>
<evidence type="ECO:0000256" key="1">
    <source>
        <dbReference type="ARBA" id="ARBA00004410"/>
    </source>
</evidence>
<dbReference type="Proteomes" id="UP000002258">
    <property type="component" value="Chromosome 2"/>
</dbReference>
<dbReference type="GO" id="GO:0000902">
    <property type="term" value="P:cell morphogenesis"/>
    <property type="evidence" value="ECO:0007669"/>
    <property type="project" value="EnsemblFungi"/>
</dbReference>
<dbReference type="GO" id="GO:0005576">
    <property type="term" value="C:extracellular region"/>
    <property type="evidence" value="ECO:0007669"/>
    <property type="project" value="EnsemblFungi"/>
</dbReference>
<evidence type="ECO:0000256" key="13">
    <source>
        <dbReference type="ARBA" id="ARBA00023239"/>
    </source>
</evidence>
<evidence type="ECO:0000256" key="15">
    <source>
        <dbReference type="ARBA" id="ARBA00071169"/>
    </source>
</evidence>
<dbReference type="OrthoDB" id="435754at2759"/>
<keyword evidence="11" id="KW-1015">Disulfide bond</keyword>
<feature type="domain" description="RNase T2-like C-terminal" evidence="18">
    <location>
        <begin position="261"/>
        <end position="339"/>
    </location>
</feature>
<dbReference type="OMA" id="HESLWIH"/>
<sequence>SSCPIDIPFTCTNSTPIENSCCFESPGGVFVATQFWDYYPAIGDNDSWTLHGLWPDNCDGSWEEFCDDSLNVDSRIKPILVDQFKDPELYEKMARSWKNFNGDDESLWTHEFNKHGTCVRTIRPKCYYNFKQHQNIYDYYKIAVSTYEKLPTYDFFAQEGIVPSDTETYSKKQIDDALTKHFGYPVYFKCNKFNALQEVWYFHHLKGSIKGEEFSRISRLNEPRCPESGIKLYPKGWKPPTVPHPPNPPTGGDRGFIKLPNHPGCLISNGHWYQYGTCATYQLVKSTFGGINLKTSKGFCGFDSLGQFACGPNYSPSKFQFQFNKDTKEIGYGGKYDWCYNPEGKHGTGKFQQIPVKLKDSS</sequence>
<dbReference type="eggNOG" id="KOG1642">
    <property type="taxonomic scope" value="Eukaryota"/>
</dbReference>
<dbReference type="SUPFAM" id="SSF55895">
    <property type="entry name" value="Ribonuclease Rh-like"/>
    <property type="match status" value="1"/>
</dbReference>
<evidence type="ECO:0000256" key="5">
    <source>
        <dbReference type="ARBA" id="ARBA00022490"/>
    </source>
</evidence>
<keyword evidence="10" id="KW-0378">Hydrolase</keyword>
<dbReference type="Gene3D" id="3.90.730.10">
    <property type="entry name" value="Ribonuclease T2-like"/>
    <property type="match status" value="1"/>
</dbReference>
<keyword evidence="20" id="KW-1185">Reference proteome</keyword>
<evidence type="ECO:0000256" key="17">
    <source>
        <dbReference type="RuleBase" id="RU004328"/>
    </source>
</evidence>
<evidence type="ECO:0000256" key="2">
    <source>
        <dbReference type="ARBA" id="ARBA00004496"/>
    </source>
</evidence>
<dbReference type="HOGENOM" id="CLU_037966_0_1_1"/>
<evidence type="ECO:0000256" key="3">
    <source>
        <dbReference type="ARBA" id="ARBA00007469"/>
    </source>
</evidence>
<organism evidence="19 20">
    <name type="scientific">Scheffersomyces stipitis (strain ATCC 58785 / CBS 6054 / NBRC 10063 / NRRL Y-11545)</name>
    <name type="common">Yeast</name>
    <name type="synonym">Pichia stipitis</name>
    <dbReference type="NCBI Taxonomy" id="322104"/>
    <lineage>
        <taxon>Eukaryota</taxon>
        <taxon>Fungi</taxon>
        <taxon>Dikarya</taxon>
        <taxon>Ascomycota</taxon>
        <taxon>Saccharomycotina</taxon>
        <taxon>Pichiomycetes</taxon>
        <taxon>Debaryomycetaceae</taxon>
        <taxon>Scheffersomyces</taxon>
    </lineage>
</organism>
<keyword evidence="13" id="KW-0456">Lyase</keyword>
<dbReference type="FunCoup" id="A3LNT9">
    <property type="interactions" value="152"/>
</dbReference>
<dbReference type="GO" id="GO:0005829">
    <property type="term" value="C:cytosol"/>
    <property type="evidence" value="ECO:0007669"/>
    <property type="project" value="EnsemblFungi"/>
</dbReference>
<dbReference type="EC" id="4.6.1.19" evidence="4"/>
<dbReference type="InParanoid" id="A3LNT9"/>
<dbReference type="GO" id="GO:0006402">
    <property type="term" value="P:mRNA catabolic process"/>
    <property type="evidence" value="ECO:0007669"/>
    <property type="project" value="EnsemblFungi"/>
</dbReference>
<reference evidence="19 20" key="1">
    <citation type="journal article" date="2007" name="Nat. Biotechnol.">
        <title>Genome sequence of the lignocellulose-bioconverting and xylose-fermenting yeast Pichia stipitis.</title>
        <authorList>
            <person name="Jeffries T.W."/>
            <person name="Grigoriev I.V."/>
            <person name="Grimwood J."/>
            <person name="Laplaza J.M."/>
            <person name="Aerts A."/>
            <person name="Salamov A."/>
            <person name="Schmutz J."/>
            <person name="Lindquist E."/>
            <person name="Dehal P."/>
            <person name="Shapiro H."/>
            <person name="Jin Y.S."/>
            <person name="Passoth V."/>
            <person name="Richardson P.M."/>
        </authorList>
    </citation>
    <scope>NUCLEOTIDE SEQUENCE [LARGE SCALE GENOMIC DNA]</scope>
    <source>
        <strain evidence="20">ATCC 58785 / CBS 6054 / NBRC 10063 / NRRL Y-11545</strain>
    </source>
</reference>
<evidence type="ECO:0000256" key="14">
    <source>
        <dbReference type="ARBA" id="ARBA00025494"/>
    </source>
</evidence>
<keyword evidence="6" id="KW-0926">Vacuole</keyword>
<dbReference type="KEGG" id="pic:PICST_5279"/>
<comment type="subcellular location">
    <subcellularLocation>
        <location evidence="2">Cytoplasm</location>
    </subcellularLocation>
    <subcellularLocation>
        <location evidence="1">Vacuole lumen</location>
    </subcellularLocation>
</comment>
<dbReference type="RefSeq" id="XP_001382416.1">
    <property type="nucleotide sequence ID" value="XM_001382379.1"/>
</dbReference>
<evidence type="ECO:0000256" key="8">
    <source>
        <dbReference type="ARBA" id="ARBA00022729"/>
    </source>
</evidence>
<dbReference type="Pfam" id="PF25488">
    <property type="entry name" value="RNaseT2L_C"/>
    <property type="match status" value="1"/>
</dbReference>
<dbReference type="InterPro" id="IPR036430">
    <property type="entry name" value="RNase_T2-like_sf"/>
</dbReference>
<dbReference type="GO" id="GO:0016787">
    <property type="term" value="F:hydrolase activity"/>
    <property type="evidence" value="ECO:0007669"/>
    <property type="project" value="UniProtKB-KW"/>
</dbReference>